<sequence length="141" mass="16074">MKQLTTIFLISFFALNTYAGIFDWIRPGDGGRPPRYPGGGHSQVTCSATDNGWEEHWGGHGSCRECLKKHGDCVETCSIKNTTCTAEGVDYRGYKMTVQGRSEYRFDAERDAMDRCQYRYENCRITNCSENSEQVSRRSCR</sequence>
<dbReference type="EMBL" id="CP093442">
    <property type="protein sequence ID" value="UOE99826.1"/>
    <property type="molecule type" value="Genomic_DNA"/>
</dbReference>
<gene>
    <name evidence="1" type="ORF">MNR06_08970</name>
</gene>
<keyword evidence="2" id="KW-1185">Reference proteome</keyword>
<evidence type="ECO:0008006" key="3">
    <source>
        <dbReference type="Google" id="ProtNLM"/>
    </source>
</evidence>
<organism evidence="1 2">
    <name type="scientific">Bdellovibrio reynosensis</name>
    <dbReference type="NCBI Taxonomy" id="2835041"/>
    <lineage>
        <taxon>Bacteria</taxon>
        <taxon>Pseudomonadati</taxon>
        <taxon>Bdellovibrionota</taxon>
        <taxon>Bdellovibrionia</taxon>
        <taxon>Bdellovibrionales</taxon>
        <taxon>Pseudobdellovibrionaceae</taxon>
        <taxon>Bdellovibrio</taxon>
    </lineage>
</organism>
<protein>
    <recommendedName>
        <fullName evidence="3">Secreted protein</fullName>
    </recommendedName>
</protein>
<name>A0ABY4C4G4_9BACT</name>
<reference evidence="1" key="1">
    <citation type="submission" date="2022-03" db="EMBL/GenBank/DDBJ databases">
        <title>Genome Identification and Characterization of new species Bdellovibrio reynosense LBG001 sp. nov. from a Mexico soil sample.</title>
        <authorList>
            <person name="Camilli A."/>
            <person name="Ajao Y."/>
            <person name="Guo X."/>
        </authorList>
    </citation>
    <scope>NUCLEOTIDE SEQUENCE</scope>
    <source>
        <strain evidence="1">LBG001</strain>
    </source>
</reference>
<dbReference type="RefSeq" id="WP_243535152.1">
    <property type="nucleotide sequence ID" value="NZ_CP093442.1"/>
</dbReference>
<evidence type="ECO:0000313" key="1">
    <source>
        <dbReference type="EMBL" id="UOE99826.1"/>
    </source>
</evidence>
<proteinExistence type="predicted"/>
<dbReference type="Proteomes" id="UP000830116">
    <property type="component" value="Chromosome"/>
</dbReference>
<accession>A0ABY4C4G4</accession>
<evidence type="ECO:0000313" key="2">
    <source>
        <dbReference type="Proteomes" id="UP000830116"/>
    </source>
</evidence>